<proteinExistence type="predicted"/>
<dbReference type="InterPro" id="IPR027417">
    <property type="entry name" value="P-loop_NTPase"/>
</dbReference>
<name>A0A6J7WR16_9CAUD</name>
<reference evidence="1" key="1">
    <citation type="submission" date="2020-05" db="EMBL/GenBank/DDBJ databases">
        <authorList>
            <person name="Chiriac C."/>
            <person name="Salcher M."/>
            <person name="Ghai R."/>
            <person name="Kavagutti S V."/>
        </authorList>
    </citation>
    <scope>NUCLEOTIDE SEQUENCE</scope>
</reference>
<accession>A0A6J7WR16</accession>
<protein>
    <recommendedName>
        <fullName evidence="2">DEXDc domain containing protein</fullName>
    </recommendedName>
</protein>
<organism evidence="1">
    <name type="scientific">uncultured Caudovirales phage</name>
    <dbReference type="NCBI Taxonomy" id="2100421"/>
    <lineage>
        <taxon>Viruses</taxon>
        <taxon>Duplodnaviria</taxon>
        <taxon>Heunggongvirae</taxon>
        <taxon>Uroviricota</taxon>
        <taxon>Caudoviricetes</taxon>
        <taxon>Peduoviridae</taxon>
        <taxon>Maltschvirus</taxon>
        <taxon>Maltschvirus maltsch</taxon>
    </lineage>
</organism>
<gene>
    <name evidence="1" type="ORF">UFOVP207_30</name>
</gene>
<evidence type="ECO:0000313" key="1">
    <source>
        <dbReference type="EMBL" id="CAB5217803.1"/>
    </source>
</evidence>
<dbReference type="SUPFAM" id="SSF52540">
    <property type="entry name" value="P-loop containing nucleoside triphosphate hydrolases"/>
    <property type="match status" value="2"/>
</dbReference>
<sequence>MKTLRNYQLNLSQKAVQILRGKKIVYLQFSVRTGKTATALETCKLYGAKKVLFLTKKKAISSIQDDYNDFGYTFDLTIINNESLAKVTDNDFDVVIQDEAHGMGAFPKPSNKTKEFKARFSRIPLILLSGTMASESYSQIYHQFWLSAYSPFNQYKNFYAWAKTFTQPSLKYVSYGMINDYSCAKIDLIDAVIQPYILKFTQEEAGFQTKVNEKVIYFDSCNKKVIDILKKDNVVQGKTEIILADSGVKMMSKIHQLESGTIKFESGNSMVLDESKALFIKDHFKGKKLAIFYYYIEELHLLQFTFPNHTMDIEEFNTTDKHYIGQQYSSAMGINLSAADCLVFFNFGFSGTNYIQSIDRLTTINRKENDVYFVYGKGSLTEKIHQVVKQKKNFTLKQFEKC</sequence>
<evidence type="ECO:0008006" key="2">
    <source>
        <dbReference type="Google" id="ProtNLM"/>
    </source>
</evidence>
<dbReference type="EMBL" id="LR798256">
    <property type="protein sequence ID" value="CAB5217803.1"/>
    <property type="molecule type" value="Genomic_DNA"/>
</dbReference>
<dbReference type="Gene3D" id="3.40.50.300">
    <property type="entry name" value="P-loop containing nucleotide triphosphate hydrolases"/>
    <property type="match status" value="2"/>
</dbReference>